<keyword evidence="7" id="KW-1015">Disulfide bond</keyword>
<keyword evidence="11" id="KW-1185">Reference proteome</keyword>
<keyword evidence="5" id="KW-0677">Repeat</keyword>
<dbReference type="PANTHER" id="PTHR21312">
    <property type="entry name" value="SERINE PROTEASE INHIBITOR"/>
    <property type="match status" value="1"/>
</dbReference>
<dbReference type="CDD" id="cd01327">
    <property type="entry name" value="KAZAL_PSTI"/>
    <property type="match status" value="1"/>
</dbReference>
<dbReference type="Proteomes" id="UP000694556">
    <property type="component" value="Chromosome 4"/>
</dbReference>
<dbReference type="GO" id="GO:0005576">
    <property type="term" value="C:extracellular region"/>
    <property type="evidence" value="ECO:0007669"/>
    <property type="project" value="UniProtKB-SubCell"/>
</dbReference>
<dbReference type="InterPro" id="IPR002350">
    <property type="entry name" value="Kazal_dom"/>
</dbReference>
<reference evidence="10" key="1">
    <citation type="submission" date="2018-09" db="EMBL/GenBank/DDBJ databases">
        <title>Common duck and Muscovy duck high density SNP chip.</title>
        <authorList>
            <person name="Vignal A."/>
            <person name="Thebault N."/>
            <person name="Warren W.C."/>
        </authorList>
    </citation>
    <scope>NUCLEOTIDE SEQUENCE [LARGE SCALE GENOMIC DNA]</scope>
</reference>
<name>A0A8C3GFD8_CAIMO</name>
<dbReference type="Gene3D" id="3.30.60.30">
    <property type="match status" value="1"/>
</dbReference>
<keyword evidence="8" id="KW-0325">Glycoprotein</keyword>
<comment type="subcellular location">
    <subcellularLocation>
        <location evidence="1">Secreted</location>
    </subcellularLocation>
</comment>
<dbReference type="InterPro" id="IPR036058">
    <property type="entry name" value="Kazal_dom_sf"/>
</dbReference>
<evidence type="ECO:0000256" key="3">
    <source>
        <dbReference type="ARBA" id="ARBA00022525"/>
    </source>
</evidence>
<dbReference type="SUPFAM" id="SSF100895">
    <property type="entry name" value="Kazal-type serine protease inhibitors"/>
    <property type="match status" value="1"/>
</dbReference>
<accession>A0A8C3GFD8</accession>
<proteinExistence type="predicted"/>
<evidence type="ECO:0000259" key="9">
    <source>
        <dbReference type="PROSITE" id="PS51465"/>
    </source>
</evidence>
<dbReference type="FunFam" id="3.30.60.30:FF:000031">
    <property type="entry name" value="Serine protease inhibitor Kazal-type 2"/>
    <property type="match status" value="1"/>
</dbReference>
<evidence type="ECO:0000256" key="4">
    <source>
        <dbReference type="ARBA" id="ARBA00022690"/>
    </source>
</evidence>
<evidence type="ECO:0000256" key="7">
    <source>
        <dbReference type="ARBA" id="ARBA00023157"/>
    </source>
</evidence>
<dbReference type="AlphaFoldDB" id="A0A8C3GFD8"/>
<evidence type="ECO:0000256" key="1">
    <source>
        <dbReference type="ARBA" id="ARBA00004613"/>
    </source>
</evidence>
<dbReference type="PROSITE" id="PS51465">
    <property type="entry name" value="KAZAL_2"/>
    <property type="match status" value="1"/>
</dbReference>
<evidence type="ECO:0000313" key="10">
    <source>
        <dbReference type="Ensembl" id="ENSCMMP00000005760.1"/>
    </source>
</evidence>
<feature type="domain" description="Kazal-like" evidence="9">
    <location>
        <begin position="101"/>
        <end position="155"/>
    </location>
</feature>
<reference evidence="10" key="3">
    <citation type="submission" date="2025-09" db="UniProtKB">
        <authorList>
            <consortium name="Ensembl"/>
        </authorList>
    </citation>
    <scope>IDENTIFICATION</scope>
</reference>
<sequence>MLPEPLMLRGGNHWVWQSPSTLTPPARRFSRPCRDTPCSPGPVFSPVPSRCLRVPRSASPPRRAPVPLPLALAEMAVAMLPVLVLLPALLAGLLSRPGAAASVPPVCNMYPVRGCPKDYNPVCGTDGETYSNECMLCFSNSENKMDVQIYKRGPC</sequence>
<dbReference type="InterPro" id="IPR001239">
    <property type="entry name" value="Prot_inh_Kazal-m"/>
</dbReference>
<organism evidence="10 11">
    <name type="scientific">Cairina moschata</name>
    <name type="common">Muscovy duck</name>
    <dbReference type="NCBI Taxonomy" id="8855"/>
    <lineage>
        <taxon>Eukaryota</taxon>
        <taxon>Metazoa</taxon>
        <taxon>Chordata</taxon>
        <taxon>Craniata</taxon>
        <taxon>Vertebrata</taxon>
        <taxon>Euteleostomi</taxon>
        <taxon>Archelosauria</taxon>
        <taxon>Archosauria</taxon>
        <taxon>Dinosauria</taxon>
        <taxon>Saurischia</taxon>
        <taxon>Theropoda</taxon>
        <taxon>Coelurosauria</taxon>
        <taxon>Aves</taxon>
        <taxon>Neognathae</taxon>
        <taxon>Galloanserae</taxon>
        <taxon>Anseriformes</taxon>
        <taxon>Anatidae</taxon>
        <taxon>Anatinae</taxon>
        <taxon>Cairina</taxon>
    </lineage>
</organism>
<reference evidence="10" key="2">
    <citation type="submission" date="2025-08" db="UniProtKB">
        <authorList>
            <consortium name="Ensembl"/>
        </authorList>
    </citation>
    <scope>IDENTIFICATION</scope>
</reference>
<dbReference type="GO" id="GO:0004867">
    <property type="term" value="F:serine-type endopeptidase inhibitor activity"/>
    <property type="evidence" value="ECO:0007669"/>
    <property type="project" value="UniProtKB-KW"/>
</dbReference>
<evidence type="ECO:0000256" key="6">
    <source>
        <dbReference type="ARBA" id="ARBA00022900"/>
    </source>
</evidence>
<dbReference type="Pfam" id="PF00050">
    <property type="entry name" value="Kazal_1"/>
    <property type="match status" value="1"/>
</dbReference>
<keyword evidence="3" id="KW-0964">Secreted</keyword>
<keyword evidence="6" id="KW-0722">Serine protease inhibitor</keyword>
<keyword evidence="4" id="KW-0646">Protease inhibitor</keyword>
<dbReference type="SMART" id="SM00280">
    <property type="entry name" value="KAZAL"/>
    <property type="match status" value="1"/>
</dbReference>
<evidence type="ECO:0000313" key="11">
    <source>
        <dbReference type="Proteomes" id="UP000694556"/>
    </source>
</evidence>
<dbReference type="Ensembl" id="ENSCMMT00000006396.1">
    <property type="protein sequence ID" value="ENSCMMP00000005760.1"/>
    <property type="gene ID" value="ENSCMMG00000003676.1"/>
</dbReference>
<dbReference type="PRINTS" id="PR00290">
    <property type="entry name" value="KAZALINHBTR"/>
</dbReference>
<evidence type="ECO:0000256" key="8">
    <source>
        <dbReference type="ARBA" id="ARBA00023180"/>
    </source>
</evidence>
<evidence type="ECO:0000256" key="5">
    <source>
        <dbReference type="ARBA" id="ARBA00022737"/>
    </source>
</evidence>
<dbReference type="PANTHER" id="PTHR21312:SF28">
    <property type="entry name" value="OVOINHIBITOR-RELATED"/>
    <property type="match status" value="1"/>
</dbReference>
<protein>
    <recommendedName>
        <fullName evidence="2">Ovomucoid</fullName>
    </recommendedName>
</protein>
<evidence type="ECO:0000256" key="2">
    <source>
        <dbReference type="ARBA" id="ARBA00019248"/>
    </source>
</evidence>
<dbReference type="PROSITE" id="PS00282">
    <property type="entry name" value="KAZAL_1"/>
    <property type="match status" value="1"/>
</dbReference>